<keyword evidence="3" id="KW-1185">Reference proteome</keyword>
<evidence type="ECO:0000313" key="2">
    <source>
        <dbReference type="EMBL" id="MDX3698555.1"/>
    </source>
</evidence>
<gene>
    <name evidence="2" type="ORF">PV662_02040</name>
</gene>
<accession>A0ABU4NAS4</accession>
<organism evidence="2 3">
    <name type="scientific">Streptomyces europaeiscabiei</name>
    <dbReference type="NCBI Taxonomy" id="146819"/>
    <lineage>
        <taxon>Bacteria</taxon>
        <taxon>Bacillati</taxon>
        <taxon>Actinomycetota</taxon>
        <taxon>Actinomycetes</taxon>
        <taxon>Kitasatosporales</taxon>
        <taxon>Streptomycetaceae</taxon>
        <taxon>Streptomyces</taxon>
    </lineage>
</organism>
<name>A0ABU4NAS4_9ACTN</name>
<dbReference type="Proteomes" id="UP001271274">
    <property type="component" value="Unassembled WGS sequence"/>
</dbReference>
<comment type="caution">
    <text evidence="2">The sequence shown here is derived from an EMBL/GenBank/DDBJ whole genome shotgun (WGS) entry which is preliminary data.</text>
</comment>
<evidence type="ECO:0000256" key="1">
    <source>
        <dbReference type="SAM" id="Coils"/>
    </source>
</evidence>
<proteinExistence type="predicted"/>
<protein>
    <submittedName>
        <fullName evidence="2">Uncharacterized protein</fullName>
    </submittedName>
</protein>
<reference evidence="2 3" key="1">
    <citation type="journal article" date="2023" name="Microb. Genom.">
        <title>Mesoterricola silvestris gen. nov., sp. nov., Mesoterricola sediminis sp. nov., Geothrix oryzae sp. nov., Geothrix edaphica sp. nov., Geothrix rubra sp. nov., and Geothrix limicola sp. nov., six novel members of Acidobacteriota isolated from soils.</title>
        <authorList>
            <person name="Weisberg A.J."/>
            <person name="Pearce E."/>
            <person name="Kramer C.G."/>
            <person name="Chang J.H."/>
            <person name="Clarke C.R."/>
        </authorList>
    </citation>
    <scope>NUCLEOTIDE SEQUENCE [LARGE SCALE GENOMIC DNA]</scope>
    <source>
        <strain evidence="2 3">ID09-01A</strain>
    </source>
</reference>
<keyword evidence="1" id="KW-0175">Coiled coil</keyword>
<evidence type="ECO:0000313" key="3">
    <source>
        <dbReference type="Proteomes" id="UP001271274"/>
    </source>
</evidence>
<feature type="coiled-coil region" evidence="1">
    <location>
        <begin position="102"/>
        <end position="136"/>
    </location>
</feature>
<dbReference type="RefSeq" id="WP_319061455.1">
    <property type="nucleotide sequence ID" value="NZ_JARAUS010000126.1"/>
</dbReference>
<sequence>MTEAESRGYTVETQTDRQRGEAVHTLAIVIRGPAIPLVLTERTAKVPREPTPQELRRQEHSPWTRVPKYDEEFIGRLALGAPAGNWYQHSYFHSDGARWTLESRLGHLLQDLERLAAEAERRKREKELREAEQRRRWYATVALAREQQVEQHRARVLTGQTRAWRQAAEIRAFCQAARRARTGDTPVATDEADWLEWAEEYAEQLDPLQTPLRTPPDPPAARGSLPHTAWTISAVVTWRPRRDGSAASTRC</sequence>
<dbReference type="EMBL" id="JARAYU010000001">
    <property type="protein sequence ID" value="MDX3698555.1"/>
    <property type="molecule type" value="Genomic_DNA"/>
</dbReference>